<proteinExistence type="predicted"/>
<dbReference type="EMBL" id="LT670817">
    <property type="protein sequence ID" value="SHI08099.1"/>
    <property type="molecule type" value="Genomic_DNA"/>
</dbReference>
<dbReference type="RefSeq" id="WP_245332416.1">
    <property type="nucleotide sequence ID" value="NZ_LT670817.1"/>
</dbReference>
<evidence type="ECO:0000313" key="2">
    <source>
        <dbReference type="EMBL" id="SHI08099.1"/>
    </source>
</evidence>
<name>A0A1M5Y845_9BRAD</name>
<dbReference type="Proteomes" id="UP000189796">
    <property type="component" value="Chromosome I"/>
</dbReference>
<reference evidence="2 3" key="1">
    <citation type="submission" date="2016-11" db="EMBL/GenBank/DDBJ databases">
        <authorList>
            <person name="Jaros S."/>
            <person name="Januszkiewicz K."/>
            <person name="Wedrychowicz H."/>
        </authorList>
    </citation>
    <scope>NUCLEOTIDE SEQUENCE [LARGE SCALE GENOMIC DNA]</scope>
    <source>
        <strain evidence="2 3">GAS138</strain>
    </source>
</reference>
<feature type="region of interest" description="Disordered" evidence="1">
    <location>
        <begin position="208"/>
        <end position="231"/>
    </location>
</feature>
<accession>A0A1M5Y845</accession>
<organism evidence="2 3">
    <name type="scientific">Bradyrhizobium erythrophlei</name>
    <dbReference type="NCBI Taxonomy" id="1437360"/>
    <lineage>
        <taxon>Bacteria</taxon>
        <taxon>Pseudomonadati</taxon>
        <taxon>Pseudomonadota</taxon>
        <taxon>Alphaproteobacteria</taxon>
        <taxon>Hyphomicrobiales</taxon>
        <taxon>Nitrobacteraceae</taxon>
        <taxon>Bradyrhizobium</taxon>
    </lineage>
</organism>
<dbReference type="AlphaFoldDB" id="A0A1M5Y845"/>
<evidence type="ECO:0000313" key="3">
    <source>
        <dbReference type="Proteomes" id="UP000189796"/>
    </source>
</evidence>
<protein>
    <submittedName>
        <fullName evidence="2">Uncharacterized protein</fullName>
    </submittedName>
</protein>
<evidence type="ECO:0000256" key="1">
    <source>
        <dbReference type="SAM" id="MobiDB-lite"/>
    </source>
</evidence>
<sequence>MSADRTSDDADDADVPWTARDAVSTGAAADSADWDERLKGLPRLLRFAMLVCGNARHIEQRLIAEINELCPNLPLNAAWAAAPDVRTGLALAAELDRRAVTQNEPNLRSLSDSVRLLCLPLPREATYFEEHRRVGKALVQAFNVTSRHAGEQLRCNLERFTFGWAALPACTDLLPKNLSAAVNATVLGGTMAEYRIAAVEAAARRRAEEEKRRKEEEDEKAAEASQQVSSPAVERIPDHHLVVARLSSDEMKNPKLKDILGPLKSAINAALPLVEVPPLHKARNTLISNSPTHWTSSTLRWPISSAVPLSGCGPYSSSAILAAASPDLPAALEKSLA</sequence>
<gene>
    <name evidence="2" type="ORF">SAMN05443248_8014</name>
</gene>